<dbReference type="SUPFAM" id="SSF53850">
    <property type="entry name" value="Periplasmic binding protein-like II"/>
    <property type="match status" value="1"/>
</dbReference>
<evidence type="ECO:0000256" key="2">
    <source>
        <dbReference type="ARBA" id="ARBA00010742"/>
    </source>
</evidence>
<accession>A0A1B2DNI7</accession>
<dbReference type="EMBL" id="CP016808">
    <property type="protein sequence ID" value="ANY69274.1"/>
    <property type="molecule type" value="Genomic_DNA"/>
</dbReference>
<evidence type="ECO:0000256" key="1">
    <source>
        <dbReference type="ARBA" id="ARBA00004418"/>
    </source>
</evidence>
<evidence type="ECO:0000256" key="5">
    <source>
        <dbReference type="SAM" id="SignalP"/>
    </source>
</evidence>
<sequence>MTKKHMFTTLSLLFSVMLLIAGCGSNNTPSQAPALTASPSGAQTAGNNSEGGSKTIRFGYSPWIGSAGAIIAQAKNLFAEKGVNVEFVKMEGSTKDAFMSGKLDVVVQSLDAVVQMKSKEKADDPIQIIAVVDKSKGADGIIASQSVTSLADLKGKSVAVSIGSLAHFLLLHALDTVGLQESDVKIVNMDNNLAGSTFMSGQVDAAVTWEPYLSQAVEKNGHLLYSTADAPDLIVDTLVTKKSIIDQYPNELRKMAEAFDEGLALFNNGDEGKQLVGDELGMDLEAVKSTAATLDLAALADSQKMLMEDQAAWEKQMAEFVQFFIEQKILTESLDTSGAINPFLFK</sequence>
<evidence type="ECO:0000256" key="4">
    <source>
        <dbReference type="SAM" id="MobiDB-lite"/>
    </source>
</evidence>
<evidence type="ECO:0000313" key="7">
    <source>
        <dbReference type="EMBL" id="ANY69274.1"/>
    </source>
</evidence>
<evidence type="ECO:0000256" key="3">
    <source>
        <dbReference type="ARBA" id="ARBA00022729"/>
    </source>
</evidence>
<feature type="signal peptide" evidence="5">
    <location>
        <begin position="1"/>
        <end position="21"/>
    </location>
</feature>
<dbReference type="RefSeq" id="WP_099520308.1">
    <property type="nucleotide sequence ID" value="NZ_CP016808.1"/>
</dbReference>
<name>A0A1B2DNI7_9BACL</name>
<protein>
    <recommendedName>
        <fullName evidence="6">Solute-binding protein family 3/N-terminal domain-containing protein</fullName>
    </recommendedName>
</protein>
<organism evidence="7">
    <name type="scientific">Paenibacillus sp. BIHB 4019</name>
    <dbReference type="NCBI Taxonomy" id="1870819"/>
    <lineage>
        <taxon>Bacteria</taxon>
        <taxon>Bacillati</taxon>
        <taxon>Bacillota</taxon>
        <taxon>Bacilli</taxon>
        <taxon>Bacillales</taxon>
        <taxon>Paenibacillaceae</taxon>
        <taxon>Paenibacillus</taxon>
    </lineage>
</organism>
<feature type="chain" id="PRO_5038476991" description="Solute-binding protein family 3/N-terminal domain-containing protein" evidence="5">
    <location>
        <begin position="22"/>
        <end position="346"/>
    </location>
</feature>
<feature type="region of interest" description="Disordered" evidence="4">
    <location>
        <begin position="31"/>
        <end position="53"/>
    </location>
</feature>
<dbReference type="InterPro" id="IPR015168">
    <property type="entry name" value="SsuA/THI5"/>
</dbReference>
<dbReference type="PROSITE" id="PS51257">
    <property type="entry name" value="PROKAR_LIPOPROTEIN"/>
    <property type="match status" value="1"/>
</dbReference>
<dbReference type="Pfam" id="PF09084">
    <property type="entry name" value="NMT1"/>
    <property type="match status" value="1"/>
</dbReference>
<dbReference type="InterPro" id="IPR001638">
    <property type="entry name" value="Solute-binding_3/MltF_N"/>
</dbReference>
<proteinExistence type="inferred from homology"/>
<evidence type="ECO:0000259" key="6">
    <source>
        <dbReference type="SMART" id="SM00062"/>
    </source>
</evidence>
<dbReference type="AlphaFoldDB" id="A0A1B2DNI7"/>
<dbReference type="Gene3D" id="3.40.190.10">
    <property type="entry name" value="Periplasmic binding protein-like II"/>
    <property type="match status" value="2"/>
</dbReference>
<dbReference type="PANTHER" id="PTHR30024">
    <property type="entry name" value="ALIPHATIC SULFONATES-BINDING PROTEIN-RELATED"/>
    <property type="match status" value="1"/>
</dbReference>
<keyword evidence="3 5" id="KW-0732">Signal</keyword>
<dbReference type="GO" id="GO:0042597">
    <property type="term" value="C:periplasmic space"/>
    <property type="evidence" value="ECO:0007669"/>
    <property type="project" value="UniProtKB-SubCell"/>
</dbReference>
<dbReference type="SMART" id="SM00062">
    <property type="entry name" value="PBPb"/>
    <property type="match status" value="1"/>
</dbReference>
<feature type="domain" description="Solute-binding protein family 3/N-terminal" evidence="6">
    <location>
        <begin position="55"/>
        <end position="283"/>
    </location>
</feature>
<gene>
    <name evidence="7" type="ORF">BBD42_24415</name>
</gene>
<comment type="similarity">
    <text evidence="2">Belongs to the bacterial solute-binding protein SsuA/TauA family.</text>
</comment>
<feature type="compositionally biased region" description="Polar residues" evidence="4">
    <location>
        <begin position="31"/>
        <end position="52"/>
    </location>
</feature>
<reference evidence="7" key="1">
    <citation type="submission" date="2016-08" db="EMBL/GenBank/DDBJ databases">
        <title>Complete Genome Seqeunce of Paenibacillus sp. BIHB 4019 from tea rhizoplane.</title>
        <authorList>
            <person name="Thakur R."/>
            <person name="Swarnkar M.K."/>
            <person name="Gulati A."/>
        </authorList>
    </citation>
    <scope>NUCLEOTIDE SEQUENCE [LARGE SCALE GENOMIC DNA]</scope>
    <source>
        <strain evidence="7">BIHB4019</strain>
    </source>
</reference>
<comment type="subcellular location">
    <subcellularLocation>
        <location evidence="1">Periplasm</location>
    </subcellularLocation>
</comment>
<dbReference type="PANTHER" id="PTHR30024:SF47">
    <property type="entry name" value="TAURINE-BINDING PERIPLASMIC PROTEIN"/>
    <property type="match status" value="1"/>
</dbReference>